<gene>
    <name evidence="1" type="ORF">SDC9_45176</name>
</gene>
<comment type="caution">
    <text evidence="1">The sequence shown here is derived from an EMBL/GenBank/DDBJ whole genome shotgun (WGS) entry which is preliminary data.</text>
</comment>
<dbReference type="EMBL" id="VSSQ01000639">
    <property type="protein sequence ID" value="MPL98964.1"/>
    <property type="molecule type" value="Genomic_DNA"/>
</dbReference>
<reference evidence="1" key="1">
    <citation type="submission" date="2019-08" db="EMBL/GenBank/DDBJ databases">
        <authorList>
            <person name="Kucharzyk K."/>
            <person name="Murdoch R.W."/>
            <person name="Higgins S."/>
            <person name="Loffler F."/>
        </authorList>
    </citation>
    <scope>NUCLEOTIDE SEQUENCE</scope>
</reference>
<sequence length="92" mass="10490">MTDKLLYKLKAAEELAEKGLIQGTAEAKREIWLYTFSDPYTIAERVAENLSIPTVTARKGLKSLSEAGLLYADKTENASRKYRNYDLIRIFD</sequence>
<organism evidence="1">
    <name type="scientific">bioreactor metagenome</name>
    <dbReference type="NCBI Taxonomy" id="1076179"/>
    <lineage>
        <taxon>unclassified sequences</taxon>
        <taxon>metagenomes</taxon>
        <taxon>ecological metagenomes</taxon>
    </lineage>
</organism>
<evidence type="ECO:0000313" key="1">
    <source>
        <dbReference type="EMBL" id="MPL98964.1"/>
    </source>
</evidence>
<accession>A0A644W5B3</accession>
<protein>
    <submittedName>
        <fullName evidence="1">Uncharacterized protein</fullName>
    </submittedName>
</protein>
<dbReference type="AlphaFoldDB" id="A0A644W5B3"/>
<proteinExistence type="predicted"/>
<name>A0A644W5B3_9ZZZZ</name>